<feature type="transmembrane region" description="Helical" evidence="6">
    <location>
        <begin position="29"/>
        <end position="53"/>
    </location>
</feature>
<dbReference type="InterPro" id="IPR052027">
    <property type="entry name" value="PspC"/>
</dbReference>
<comment type="caution">
    <text evidence="8">The sequence shown here is derived from an EMBL/GenBank/DDBJ whole genome shotgun (WGS) entry which is preliminary data.</text>
</comment>
<evidence type="ECO:0000256" key="1">
    <source>
        <dbReference type="ARBA" id="ARBA00004162"/>
    </source>
</evidence>
<dbReference type="PANTHER" id="PTHR33885:SF3">
    <property type="entry name" value="PHAGE SHOCK PROTEIN C"/>
    <property type="match status" value="1"/>
</dbReference>
<reference evidence="8" key="2">
    <citation type="journal article" date="2018" name="Syst. Appl. Microbiol.">
        <title>A new symbiotic nanoarchaeote (Candidatus Nanoclepta minutus) and its host (Zestosphaera tikiterensis gen. nov., sp. nov.) from a New Zealand hot spring.</title>
        <authorList>
            <person name="St John E."/>
            <person name="Liu Y."/>
            <person name="Podar M."/>
            <person name="Stott M.B."/>
            <person name="Meneghin J."/>
            <person name="Chen Z."/>
            <person name="Lagutin K."/>
            <person name="Mitchell K."/>
            <person name="Reysenbach A.L."/>
        </authorList>
    </citation>
    <scope>NUCLEOTIDE SEQUENCE [LARGE SCALE GENOMIC DNA]</scope>
    <source>
        <strain evidence="8">NZ3</strain>
    </source>
</reference>
<sequence length="170" mass="18344">MRRLFRSRKERVFCGVCGGLAEYLRVDPVLIRLAVVALFLVNPGAAILLYIAACVLMPEAPEEVKSGEGEVVKEVPSKAREATKIALLSIGIALIVVGALVITSKLKSLIDLLRQLWTYITLPTNIVAGLALLTIGTILIIIAVKESTTNNKQQTENPQNISPTRLATAV</sequence>
<dbReference type="AlphaFoldDB" id="A0A2R7Y6J1"/>
<evidence type="ECO:0000256" key="4">
    <source>
        <dbReference type="ARBA" id="ARBA00022989"/>
    </source>
</evidence>
<organism evidence="8 9">
    <name type="scientific">Zestosphaera tikiterensis</name>
    <dbReference type="NCBI Taxonomy" id="1973259"/>
    <lineage>
        <taxon>Archaea</taxon>
        <taxon>Thermoproteota</taxon>
        <taxon>Thermoprotei</taxon>
        <taxon>Desulfurococcales</taxon>
        <taxon>Desulfurococcaceae</taxon>
        <taxon>Zestosphaera</taxon>
    </lineage>
</organism>
<dbReference type="Pfam" id="PF04024">
    <property type="entry name" value="PspC"/>
    <property type="match status" value="1"/>
</dbReference>
<dbReference type="InterPro" id="IPR007168">
    <property type="entry name" value="Phageshock_PspC_N"/>
</dbReference>
<feature type="transmembrane region" description="Helical" evidence="6">
    <location>
        <begin position="116"/>
        <end position="144"/>
    </location>
</feature>
<accession>A0A2R7Y6J1</accession>
<evidence type="ECO:0000313" key="9">
    <source>
        <dbReference type="Proteomes" id="UP000244093"/>
    </source>
</evidence>
<protein>
    <recommendedName>
        <fullName evidence="7">Phage shock protein PspC N-terminal domain-containing protein</fullName>
    </recommendedName>
</protein>
<evidence type="ECO:0000256" key="3">
    <source>
        <dbReference type="ARBA" id="ARBA00022692"/>
    </source>
</evidence>
<evidence type="ECO:0000256" key="6">
    <source>
        <dbReference type="SAM" id="Phobius"/>
    </source>
</evidence>
<dbReference type="Proteomes" id="UP000244093">
    <property type="component" value="Unassembled WGS sequence"/>
</dbReference>
<evidence type="ECO:0000256" key="5">
    <source>
        <dbReference type="ARBA" id="ARBA00023136"/>
    </source>
</evidence>
<keyword evidence="5 6" id="KW-0472">Membrane</keyword>
<evidence type="ECO:0000256" key="2">
    <source>
        <dbReference type="ARBA" id="ARBA00022475"/>
    </source>
</evidence>
<evidence type="ECO:0000313" key="8">
    <source>
        <dbReference type="EMBL" id="PUA33145.1"/>
    </source>
</evidence>
<dbReference type="EMBL" id="NBVN01000002">
    <property type="protein sequence ID" value="PUA33145.1"/>
    <property type="molecule type" value="Genomic_DNA"/>
</dbReference>
<feature type="domain" description="Phage shock protein PspC N-terminal" evidence="7">
    <location>
        <begin position="2"/>
        <end position="60"/>
    </location>
</feature>
<keyword evidence="4 6" id="KW-1133">Transmembrane helix</keyword>
<name>A0A2R7Y6J1_9CREN</name>
<evidence type="ECO:0000259" key="7">
    <source>
        <dbReference type="Pfam" id="PF04024"/>
    </source>
</evidence>
<gene>
    <name evidence="8" type="ORF">B7O98_01525</name>
</gene>
<dbReference type="PANTHER" id="PTHR33885">
    <property type="entry name" value="PHAGE SHOCK PROTEIN C"/>
    <property type="match status" value="1"/>
</dbReference>
<dbReference type="GO" id="GO:0005886">
    <property type="term" value="C:plasma membrane"/>
    <property type="evidence" value="ECO:0007669"/>
    <property type="project" value="UniProtKB-SubCell"/>
</dbReference>
<proteinExistence type="predicted"/>
<keyword evidence="2" id="KW-1003">Cell membrane</keyword>
<reference evidence="8" key="1">
    <citation type="submission" date="2017-04" db="EMBL/GenBank/DDBJ databases">
        <authorList>
            <person name="Afonso C.L."/>
            <person name="Miller P.J."/>
            <person name="Scott M.A."/>
            <person name="Spackman E."/>
            <person name="Goraichik I."/>
            <person name="Dimitrov K.M."/>
            <person name="Suarez D.L."/>
            <person name="Swayne D.E."/>
        </authorList>
    </citation>
    <scope>NUCLEOTIDE SEQUENCE</scope>
    <source>
        <strain evidence="8">NZ3</strain>
    </source>
</reference>
<keyword evidence="3 6" id="KW-0812">Transmembrane</keyword>
<feature type="transmembrane region" description="Helical" evidence="6">
    <location>
        <begin position="85"/>
        <end position="104"/>
    </location>
</feature>
<comment type="subcellular location">
    <subcellularLocation>
        <location evidence="1">Cell membrane</location>
        <topology evidence="1">Single-pass membrane protein</topology>
    </subcellularLocation>
</comment>